<evidence type="ECO:0000256" key="1">
    <source>
        <dbReference type="SAM" id="SignalP"/>
    </source>
</evidence>
<dbReference type="Proteomes" id="UP001610104">
    <property type="component" value="Unassembled WGS sequence"/>
</dbReference>
<gene>
    <name evidence="3" type="ORF">V8G56_05700</name>
</gene>
<dbReference type="RefSeq" id="WP_395437459.1">
    <property type="nucleotide sequence ID" value="NZ_JBAWKC010000001.1"/>
</dbReference>
<comment type="caution">
    <text evidence="3">The sequence shown here is derived from an EMBL/GenBank/DDBJ whole genome shotgun (WGS) entry which is preliminary data.</text>
</comment>
<keyword evidence="1" id="KW-0732">Signal</keyword>
<dbReference type="EMBL" id="JBAWKC010000001">
    <property type="protein sequence ID" value="MFH6768220.1"/>
    <property type="molecule type" value="Genomic_DNA"/>
</dbReference>
<feature type="domain" description="Calcineurin-like phosphoesterase" evidence="2">
    <location>
        <begin position="94"/>
        <end position="309"/>
    </location>
</feature>
<protein>
    <submittedName>
        <fullName evidence="3">Metallophosphoesterase</fullName>
    </submittedName>
</protein>
<reference evidence="3 4" key="1">
    <citation type="submission" date="2024-02" db="EMBL/GenBank/DDBJ databases">
        <title>A Gaetbulibacter species isolated from tidal flats and genomic insights of their niches.</title>
        <authorList>
            <person name="Ye Y."/>
        </authorList>
    </citation>
    <scope>NUCLEOTIDE SEQUENCE [LARGE SCALE GENOMIC DNA]</scope>
    <source>
        <strain evidence="3 4">KEM-8</strain>
    </source>
</reference>
<dbReference type="PANTHER" id="PTHR46546:SF4">
    <property type="entry name" value="SHEWANELLA-LIKE PROTEIN PHOSPHATASE 1"/>
    <property type="match status" value="1"/>
</dbReference>
<accession>A0ABW7MN27</accession>
<evidence type="ECO:0000313" key="3">
    <source>
        <dbReference type="EMBL" id="MFH6768220.1"/>
    </source>
</evidence>
<dbReference type="InterPro" id="IPR029052">
    <property type="entry name" value="Metallo-depent_PP-like"/>
</dbReference>
<evidence type="ECO:0000259" key="2">
    <source>
        <dbReference type="Pfam" id="PF00149"/>
    </source>
</evidence>
<sequence>MMKRLSFVCLFFISLLLVSQTNSGLKTDSISNNIRTNRIIDSLNHNDGPYMFIDKEKIIEKNIVNGNVETKILELNTINTEFEYDPFIYHNVSKIAVISDVHGQYDLTFNILKNNHIIDENLNWVFGTGHLVIVGDIFDRGPKTTELLWLVYNLEKQAENNGGKVHFILGNHEYMVMQNDLRYINKKYWLTSKLLNTPYNELYGKETVLGRWLRSKNTILKIDDNLFLHAGISEVFISNGFNLEETNQKMRQSLFDDDSEPMWHTLYDKYYDNNGPIWYRGYFSADFKKSDINKLLRKLDVKHVIVGHTSQKQIESLFHNKILAVDSSIKNGIYGEMLFIENGTYYRHTMEGYIIKLH</sequence>
<proteinExistence type="predicted"/>
<feature type="signal peptide" evidence="1">
    <location>
        <begin position="1"/>
        <end position="23"/>
    </location>
</feature>
<dbReference type="Gene3D" id="3.60.21.10">
    <property type="match status" value="1"/>
</dbReference>
<name>A0ABW7MN27_9FLAO</name>
<organism evidence="3 4">
    <name type="scientific">Gaetbulibacter aquiaggeris</name>
    <dbReference type="NCBI Taxonomy" id="1735373"/>
    <lineage>
        <taxon>Bacteria</taxon>
        <taxon>Pseudomonadati</taxon>
        <taxon>Bacteroidota</taxon>
        <taxon>Flavobacteriia</taxon>
        <taxon>Flavobacteriales</taxon>
        <taxon>Flavobacteriaceae</taxon>
        <taxon>Gaetbulibacter</taxon>
    </lineage>
</organism>
<keyword evidence="4" id="KW-1185">Reference proteome</keyword>
<dbReference type="InterPro" id="IPR004843">
    <property type="entry name" value="Calcineurin-like_PHP"/>
</dbReference>
<dbReference type="SUPFAM" id="SSF56300">
    <property type="entry name" value="Metallo-dependent phosphatases"/>
    <property type="match status" value="1"/>
</dbReference>
<dbReference type="Pfam" id="PF00149">
    <property type="entry name" value="Metallophos"/>
    <property type="match status" value="1"/>
</dbReference>
<dbReference type="PANTHER" id="PTHR46546">
    <property type="entry name" value="SHEWANELLA-LIKE PROTEIN PHOSPHATASE 1"/>
    <property type="match status" value="1"/>
</dbReference>
<evidence type="ECO:0000313" key="4">
    <source>
        <dbReference type="Proteomes" id="UP001610104"/>
    </source>
</evidence>
<feature type="chain" id="PRO_5047503526" evidence="1">
    <location>
        <begin position="24"/>
        <end position="358"/>
    </location>
</feature>